<evidence type="ECO:0000256" key="3">
    <source>
        <dbReference type="ARBA" id="ARBA00022806"/>
    </source>
</evidence>
<name>A0A485CQ44_KLUCR</name>
<dbReference type="GO" id="GO:0016787">
    <property type="term" value="F:hydrolase activity"/>
    <property type="evidence" value="ECO:0007669"/>
    <property type="project" value="UniProtKB-KW"/>
</dbReference>
<dbReference type="GO" id="GO:0004386">
    <property type="term" value="F:helicase activity"/>
    <property type="evidence" value="ECO:0007669"/>
    <property type="project" value="UniProtKB-KW"/>
</dbReference>
<dbReference type="PANTHER" id="PTHR18934">
    <property type="entry name" value="ATP-DEPENDENT RNA HELICASE"/>
    <property type="match status" value="1"/>
</dbReference>
<keyword evidence="1" id="KW-0547">Nucleotide-binding</keyword>
<accession>A0A485CQ44</accession>
<dbReference type="Proteomes" id="UP000401081">
    <property type="component" value="Unassembled WGS sequence"/>
</dbReference>
<evidence type="ECO:0000313" key="5">
    <source>
        <dbReference type="EMBL" id="VFS86615.1"/>
    </source>
</evidence>
<protein>
    <submittedName>
        <fullName evidence="5">ATP-dependent RNA helicase HrpA</fullName>
    </submittedName>
</protein>
<dbReference type="SUPFAM" id="SSF52540">
    <property type="entry name" value="P-loop containing nucleoside triphosphate hydrolases"/>
    <property type="match status" value="1"/>
</dbReference>
<sequence length="62" mass="6719">MLREAARPVIEYPDNLPVSQKKQAILEAVRDNQVVIVAGETGSGKTTQLPKICMELGRGIKG</sequence>
<evidence type="ECO:0000313" key="6">
    <source>
        <dbReference type="Proteomes" id="UP000401081"/>
    </source>
</evidence>
<evidence type="ECO:0000256" key="1">
    <source>
        <dbReference type="ARBA" id="ARBA00022741"/>
    </source>
</evidence>
<dbReference type="GO" id="GO:0005524">
    <property type="term" value="F:ATP binding"/>
    <property type="evidence" value="ECO:0007669"/>
    <property type="project" value="UniProtKB-KW"/>
</dbReference>
<dbReference type="GO" id="GO:0003723">
    <property type="term" value="F:RNA binding"/>
    <property type="evidence" value="ECO:0007669"/>
    <property type="project" value="TreeGrafter"/>
</dbReference>
<dbReference type="EMBL" id="CAADJD010000028">
    <property type="protein sequence ID" value="VFS86615.1"/>
    <property type="molecule type" value="Genomic_DNA"/>
</dbReference>
<keyword evidence="6" id="KW-1185">Reference proteome</keyword>
<keyword evidence="2" id="KW-0378">Hydrolase</keyword>
<proteinExistence type="predicted"/>
<keyword evidence="4" id="KW-0067">ATP-binding</keyword>
<evidence type="ECO:0000256" key="2">
    <source>
        <dbReference type="ARBA" id="ARBA00022801"/>
    </source>
</evidence>
<gene>
    <name evidence="5" type="ORF">NCTC12993_06750</name>
</gene>
<dbReference type="PANTHER" id="PTHR18934:SF99">
    <property type="entry name" value="ATP-DEPENDENT RNA HELICASE DHX37-RELATED"/>
    <property type="match status" value="1"/>
</dbReference>
<reference evidence="5 6" key="1">
    <citation type="submission" date="2019-03" db="EMBL/GenBank/DDBJ databases">
        <authorList>
            <consortium name="Pathogen Informatics"/>
        </authorList>
    </citation>
    <scope>NUCLEOTIDE SEQUENCE [LARGE SCALE GENOMIC DNA]</scope>
    <source>
        <strain evidence="5 6">NCTC12993</strain>
    </source>
</reference>
<dbReference type="InterPro" id="IPR027417">
    <property type="entry name" value="P-loop_NTPase"/>
</dbReference>
<evidence type="ECO:0000256" key="4">
    <source>
        <dbReference type="ARBA" id="ARBA00022840"/>
    </source>
</evidence>
<dbReference type="AlphaFoldDB" id="A0A485CQ44"/>
<dbReference type="Gene3D" id="3.40.50.300">
    <property type="entry name" value="P-loop containing nucleotide triphosphate hydrolases"/>
    <property type="match status" value="1"/>
</dbReference>
<keyword evidence="3 5" id="KW-0347">Helicase</keyword>
<organism evidence="5 6">
    <name type="scientific">Kluyvera cryocrescens</name>
    <name type="common">Kluyvera citrophila</name>
    <dbReference type="NCBI Taxonomy" id="580"/>
    <lineage>
        <taxon>Bacteria</taxon>
        <taxon>Pseudomonadati</taxon>
        <taxon>Pseudomonadota</taxon>
        <taxon>Gammaproteobacteria</taxon>
        <taxon>Enterobacterales</taxon>
        <taxon>Enterobacteriaceae</taxon>
        <taxon>Kluyvera</taxon>
    </lineage>
</organism>